<dbReference type="InterPro" id="IPR029058">
    <property type="entry name" value="AB_hydrolase_fold"/>
</dbReference>
<keyword evidence="3" id="KW-1185">Reference proteome</keyword>
<comment type="caution">
    <text evidence="2">The sequence shown here is derived from an EMBL/GenBank/DDBJ whole genome shotgun (WGS) entry which is preliminary data.</text>
</comment>
<dbReference type="InterPro" id="IPR050261">
    <property type="entry name" value="FrsA_esterase"/>
</dbReference>
<organism evidence="2 3">
    <name type="scientific">Paenibacillus hemerocallicola</name>
    <dbReference type="NCBI Taxonomy" id="1172614"/>
    <lineage>
        <taxon>Bacteria</taxon>
        <taxon>Bacillati</taxon>
        <taxon>Bacillota</taxon>
        <taxon>Bacilli</taxon>
        <taxon>Bacillales</taxon>
        <taxon>Paenibacillaceae</taxon>
        <taxon>Paenibacillus</taxon>
    </lineage>
</organism>
<feature type="domain" description="Acetyl xylan esterase" evidence="1">
    <location>
        <begin position="190"/>
        <end position="351"/>
    </location>
</feature>
<dbReference type="EMBL" id="VDCQ01000003">
    <property type="protein sequence ID" value="TNJ67845.1"/>
    <property type="molecule type" value="Genomic_DNA"/>
</dbReference>
<gene>
    <name evidence="2" type="ORF">FE784_03615</name>
</gene>
<proteinExistence type="predicted"/>
<dbReference type="Pfam" id="PF05448">
    <property type="entry name" value="AXE1"/>
    <property type="match status" value="1"/>
</dbReference>
<evidence type="ECO:0000313" key="2">
    <source>
        <dbReference type="EMBL" id="TNJ67845.1"/>
    </source>
</evidence>
<evidence type="ECO:0000313" key="3">
    <source>
        <dbReference type="Proteomes" id="UP000307943"/>
    </source>
</evidence>
<dbReference type="OrthoDB" id="3668964at2"/>
<accession>A0A5C4TFW9</accession>
<name>A0A5C4TFW9_9BACL</name>
<sequence length="757" mass="85361">MNRGGCGKDKAISAEWRTSWKRARAADADSSTSKCLSASIRRFRLRDADGRCWRINRLVVVFADPRHSRIFFLTIYVRHAKPALLYGMKADFVSKWRNGIMKVSDLERFQVSIYDTKDQLKQHIYTRSTDAFAAGDRARDNIATIEQLEKHLNLMRESFIRSIGGLPPFDTPLHPQTTGTWRGDGYSVENVMFESRHGQWVTGNLYIPDGLDSPSGAVLHLCGHNPMAKQADLYQTVSLHLVRAGLIVLTIDPIGQGERLSYYDRETGKTHVAPSIREHEHVGRQCLPLGDNLVRYFIHDSIRAIDYLCARPEVDPAKIGVTGCSGGGTQTSLMMLCDSRIAAAAPAAFLMNRETYMHAGQAQDAEQIWPGMSKLGLDHEDLLMSMAPRPVLVLAAEYDFFPIEGTRRTVERTKRFWELFGEPDHLQLFEDADVHTYSPPMAKAAAAFFSECLLDKVPDCFWEHIEPIEPERLQCTASGQVRGDRVEVRGVHEENLSRLAELDNDTASRPDHERRDQALAWLRDRVYSERKPGSLNPRRLPLGSLDDEELTVESLLWWSQTGLFNHGFMFRSKDGVDQAAPVTIALWQRGTRSIEAHLDWLRQACRAGRAVLVLDVSGDGAITPNSITAKGGIHEFYGTVHKLTTDLFWLDDSLAALRIFDVVRSIDLVELLGGKTNADIRLYAEGRFSLYAELAEVLDGRLKLVEIENGVDSMAEWVGSRYYDALDSEAVLLPGMLRYFDLPDLRRWRASTPSNRD</sequence>
<dbReference type="SUPFAM" id="SSF53474">
    <property type="entry name" value="alpha/beta-Hydrolases"/>
    <property type="match status" value="1"/>
</dbReference>
<dbReference type="Proteomes" id="UP000307943">
    <property type="component" value="Unassembled WGS sequence"/>
</dbReference>
<reference evidence="2 3" key="1">
    <citation type="submission" date="2019-05" db="EMBL/GenBank/DDBJ databases">
        <title>We sequenced the genome of Paenibacillus hemerocallicola KCTC 33185 for further insight into its adaptation and study the phylogeny of Paenibacillus.</title>
        <authorList>
            <person name="Narsing Rao M.P."/>
        </authorList>
    </citation>
    <scope>NUCLEOTIDE SEQUENCE [LARGE SCALE GENOMIC DNA]</scope>
    <source>
        <strain evidence="2 3">KCTC 33185</strain>
    </source>
</reference>
<dbReference type="Gene3D" id="3.40.50.1820">
    <property type="entry name" value="alpha/beta hydrolase"/>
    <property type="match status" value="2"/>
</dbReference>
<dbReference type="PANTHER" id="PTHR22946:SF8">
    <property type="entry name" value="ACETYL XYLAN ESTERASE DOMAIN-CONTAINING PROTEIN"/>
    <property type="match status" value="1"/>
</dbReference>
<dbReference type="AlphaFoldDB" id="A0A5C4TFW9"/>
<evidence type="ECO:0000259" key="1">
    <source>
        <dbReference type="Pfam" id="PF05448"/>
    </source>
</evidence>
<dbReference type="InterPro" id="IPR008391">
    <property type="entry name" value="AXE1_dom"/>
</dbReference>
<dbReference type="PANTHER" id="PTHR22946">
    <property type="entry name" value="DIENELACTONE HYDROLASE DOMAIN-CONTAINING PROTEIN-RELATED"/>
    <property type="match status" value="1"/>
</dbReference>
<protein>
    <recommendedName>
        <fullName evidence="1">Acetyl xylan esterase domain-containing protein</fullName>
    </recommendedName>
</protein>